<dbReference type="Proteomes" id="UP000824109">
    <property type="component" value="Unassembled WGS sequence"/>
</dbReference>
<evidence type="ECO:0000256" key="7">
    <source>
        <dbReference type="RuleBase" id="RU362028"/>
    </source>
</evidence>
<dbReference type="EC" id="5.4.99.-" evidence="7"/>
<evidence type="ECO:0000313" key="10">
    <source>
        <dbReference type="Proteomes" id="UP000824109"/>
    </source>
</evidence>
<dbReference type="NCBIfam" id="TIGR00005">
    <property type="entry name" value="rluA_subfam"/>
    <property type="match status" value="1"/>
</dbReference>
<proteinExistence type="inferred from homology"/>
<reference evidence="9" key="2">
    <citation type="journal article" date="2021" name="PeerJ">
        <title>Extensive microbial diversity within the chicken gut microbiome revealed by metagenomics and culture.</title>
        <authorList>
            <person name="Gilroy R."/>
            <person name="Ravi A."/>
            <person name="Getino M."/>
            <person name="Pursley I."/>
            <person name="Horton D.L."/>
            <person name="Alikhan N.F."/>
            <person name="Baker D."/>
            <person name="Gharbi K."/>
            <person name="Hall N."/>
            <person name="Watson M."/>
            <person name="Adriaenssens E.M."/>
            <person name="Foster-Nyarko E."/>
            <person name="Jarju S."/>
            <person name="Secka A."/>
            <person name="Antonio M."/>
            <person name="Oren A."/>
            <person name="Chaudhuri R.R."/>
            <person name="La Ragione R."/>
            <person name="Hildebrand F."/>
            <person name="Pallen M.J."/>
        </authorList>
    </citation>
    <scope>NUCLEOTIDE SEQUENCE</scope>
    <source>
        <strain evidence="9">USAMLcec3-3695</strain>
    </source>
</reference>
<dbReference type="PROSITE" id="PS01129">
    <property type="entry name" value="PSI_RLU"/>
    <property type="match status" value="1"/>
</dbReference>
<reference evidence="9" key="1">
    <citation type="submission" date="2020-10" db="EMBL/GenBank/DDBJ databases">
        <authorList>
            <person name="Gilroy R."/>
        </authorList>
    </citation>
    <scope>NUCLEOTIDE SEQUENCE</scope>
    <source>
        <strain evidence="9">USAMLcec3-3695</strain>
    </source>
</reference>
<comment type="function">
    <text evidence="7">Responsible for synthesis of pseudouridine from uracil.</text>
</comment>
<evidence type="ECO:0000256" key="3">
    <source>
        <dbReference type="ARBA" id="ARBA00022884"/>
    </source>
</evidence>
<dbReference type="PANTHER" id="PTHR21600:SF44">
    <property type="entry name" value="RIBOSOMAL LARGE SUBUNIT PSEUDOURIDINE SYNTHASE D"/>
    <property type="match status" value="1"/>
</dbReference>
<dbReference type="GO" id="GO:0000455">
    <property type="term" value="P:enzyme-directed rRNA pseudouridine synthesis"/>
    <property type="evidence" value="ECO:0007669"/>
    <property type="project" value="TreeGrafter"/>
</dbReference>
<name>A0A9D1MDM2_9FIRM</name>
<sequence length="306" mass="33550">MNMTEKIELTAGGDASGMRLDKFLAEFGGISRNYASKLAESGSVFVNGVPAGKKVKLKAGDTVTAELPEPELAEAIPQDIPLDIVYEDDCLIVVNKPQGMVVHPAPGNPDGTLVNGLLHHCSLSSINGVIRPGIVHRIDKDTSGLLVVAKTNEAHEVLSAQLKERKALRRYYCIVNGNIKDDEGTVDAPIGRHPVDRKRMAVIEGGREAITHYKVVERFGRYTLVQCTLETGRTHQIRVHMAHIGHSIVGDPVYGIKKERFKTNGQLLHAKTIGFLHPVTGEMMVFDSELPEYFTVVLDRIRTSNS</sequence>
<feature type="domain" description="RNA-binding S4" evidence="8">
    <location>
        <begin position="18"/>
        <end position="77"/>
    </location>
</feature>
<gene>
    <name evidence="9" type="ORF">IAA61_10545</name>
</gene>
<dbReference type="InterPro" id="IPR006225">
    <property type="entry name" value="PsdUridine_synth_RluC/D"/>
</dbReference>
<dbReference type="InterPro" id="IPR036986">
    <property type="entry name" value="S4_RNA-bd_sf"/>
</dbReference>
<keyword evidence="4 7" id="KW-0413">Isomerase</keyword>
<evidence type="ECO:0000256" key="2">
    <source>
        <dbReference type="ARBA" id="ARBA00010876"/>
    </source>
</evidence>
<dbReference type="PROSITE" id="PS50889">
    <property type="entry name" value="S4"/>
    <property type="match status" value="1"/>
</dbReference>
<dbReference type="InterPro" id="IPR020103">
    <property type="entry name" value="PsdUridine_synth_cat_dom_sf"/>
</dbReference>
<dbReference type="GO" id="GO:0003723">
    <property type="term" value="F:RNA binding"/>
    <property type="evidence" value="ECO:0007669"/>
    <property type="project" value="UniProtKB-KW"/>
</dbReference>
<dbReference type="SUPFAM" id="SSF55174">
    <property type="entry name" value="Alpha-L RNA-binding motif"/>
    <property type="match status" value="1"/>
</dbReference>
<dbReference type="InterPro" id="IPR050188">
    <property type="entry name" value="RluA_PseudoU_synthase"/>
</dbReference>
<dbReference type="Gene3D" id="3.10.290.10">
    <property type="entry name" value="RNA-binding S4 domain"/>
    <property type="match status" value="1"/>
</dbReference>
<dbReference type="Pfam" id="PF00849">
    <property type="entry name" value="PseudoU_synth_2"/>
    <property type="match status" value="1"/>
</dbReference>
<evidence type="ECO:0000259" key="8">
    <source>
        <dbReference type="SMART" id="SM00363"/>
    </source>
</evidence>
<dbReference type="AlphaFoldDB" id="A0A9D1MDM2"/>
<comment type="caution">
    <text evidence="9">The sequence shown here is derived from an EMBL/GenBank/DDBJ whole genome shotgun (WGS) entry which is preliminary data.</text>
</comment>
<dbReference type="FunFam" id="3.30.2350.10:FF:000006">
    <property type="entry name" value="Pseudouridine synthase"/>
    <property type="match status" value="1"/>
</dbReference>
<dbReference type="InterPro" id="IPR002942">
    <property type="entry name" value="S4_RNA-bd"/>
</dbReference>
<protein>
    <recommendedName>
        <fullName evidence="7">Pseudouridine synthase</fullName>
        <ecNumber evidence="7">5.4.99.-</ecNumber>
    </recommendedName>
</protein>
<dbReference type="Gene3D" id="3.30.2350.10">
    <property type="entry name" value="Pseudouridine synthase"/>
    <property type="match status" value="1"/>
</dbReference>
<dbReference type="GO" id="GO:0120159">
    <property type="term" value="F:rRNA pseudouridine synthase activity"/>
    <property type="evidence" value="ECO:0007669"/>
    <property type="project" value="UniProtKB-ARBA"/>
</dbReference>
<dbReference type="InterPro" id="IPR006145">
    <property type="entry name" value="PsdUridine_synth_RsuA/RluA"/>
</dbReference>
<comment type="catalytic activity">
    <reaction evidence="1 7">
        <text>a uridine in RNA = a pseudouridine in RNA</text>
        <dbReference type="Rhea" id="RHEA:48348"/>
        <dbReference type="Rhea" id="RHEA-COMP:12068"/>
        <dbReference type="Rhea" id="RHEA-COMP:12069"/>
        <dbReference type="ChEBI" id="CHEBI:65314"/>
        <dbReference type="ChEBI" id="CHEBI:65315"/>
    </reaction>
</comment>
<dbReference type="InterPro" id="IPR006224">
    <property type="entry name" value="PsdUridine_synth_RluA-like_CS"/>
</dbReference>
<dbReference type="Pfam" id="PF01479">
    <property type="entry name" value="S4"/>
    <property type="match status" value="1"/>
</dbReference>
<organism evidence="9 10">
    <name type="scientific">Candidatus Ornithomonoglobus merdipullorum</name>
    <dbReference type="NCBI Taxonomy" id="2840895"/>
    <lineage>
        <taxon>Bacteria</taxon>
        <taxon>Bacillati</taxon>
        <taxon>Bacillota</taxon>
        <taxon>Clostridia</taxon>
        <taxon>Candidatus Ornithomonoglobus</taxon>
    </lineage>
</organism>
<dbReference type="SMART" id="SM00363">
    <property type="entry name" value="S4"/>
    <property type="match status" value="1"/>
</dbReference>
<evidence type="ECO:0000256" key="4">
    <source>
        <dbReference type="ARBA" id="ARBA00023235"/>
    </source>
</evidence>
<evidence type="ECO:0000313" key="9">
    <source>
        <dbReference type="EMBL" id="HIU58229.1"/>
    </source>
</evidence>
<evidence type="ECO:0000256" key="6">
    <source>
        <dbReference type="PROSITE-ProRule" id="PRU00182"/>
    </source>
</evidence>
<dbReference type="CDD" id="cd00165">
    <property type="entry name" value="S4"/>
    <property type="match status" value="1"/>
</dbReference>
<dbReference type="CDD" id="cd02869">
    <property type="entry name" value="PseudoU_synth_RluA_like"/>
    <property type="match status" value="1"/>
</dbReference>
<evidence type="ECO:0000256" key="5">
    <source>
        <dbReference type="PIRSR" id="PIRSR606225-1"/>
    </source>
</evidence>
<dbReference type="SUPFAM" id="SSF55120">
    <property type="entry name" value="Pseudouridine synthase"/>
    <property type="match status" value="1"/>
</dbReference>
<dbReference type="EMBL" id="DVNB01000107">
    <property type="protein sequence ID" value="HIU58229.1"/>
    <property type="molecule type" value="Genomic_DNA"/>
</dbReference>
<keyword evidence="3 6" id="KW-0694">RNA-binding</keyword>
<dbReference type="PANTHER" id="PTHR21600">
    <property type="entry name" value="MITOCHONDRIAL RNA PSEUDOURIDINE SYNTHASE"/>
    <property type="match status" value="1"/>
</dbReference>
<comment type="similarity">
    <text evidence="2 7">Belongs to the pseudouridine synthase RluA family.</text>
</comment>
<accession>A0A9D1MDM2</accession>
<evidence type="ECO:0000256" key="1">
    <source>
        <dbReference type="ARBA" id="ARBA00000073"/>
    </source>
</evidence>
<feature type="active site" evidence="5">
    <location>
        <position position="139"/>
    </location>
</feature>